<dbReference type="SUPFAM" id="SSF53335">
    <property type="entry name" value="S-adenosyl-L-methionine-dependent methyltransferases"/>
    <property type="match status" value="1"/>
</dbReference>
<dbReference type="PRINTS" id="PR00507">
    <property type="entry name" value="N12N6MTFRASE"/>
</dbReference>
<keyword evidence="4" id="KW-0489">Methyltransferase</keyword>
<dbReference type="Gene3D" id="3.40.50.150">
    <property type="entry name" value="Vaccinia Virus protein VP39"/>
    <property type="match status" value="1"/>
</dbReference>
<dbReference type="Proteomes" id="UP000199119">
    <property type="component" value="Unassembled WGS sequence"/>
</dbReference>
<accession>A0A1I2E3W0</accession>
<dbReference type="InterPro" id="IPR003356">
    <property type="entry name" value="DNA_methylase_A-5"/>
</dbReference>
<dbReference type="STRING" id="1177982.SAMN04489711_106193"/>
<dbReference type="InterPro" id="IPR029063">
    <property type="entry name" value="SAM-dependent_MTases_sf"/>
</dbReference>
<feature type="domain" description="DNA methylase adenine-specific" evidence="3">
    <location>
        <begin position="115"/>
        <end position="218"/>
    </location>
</feature>
<dbReference type="AlphaFoldDB" id="A0A1I2E3W0"/>
<dbReference type="GO" id="GO:0003677">
    <property type="term" value="F:DNA binding"/>
    <property type="evidence" value="ECO:0007669"/>
    <property type="project" value="InterPro"/>
</dbReference>
<keyword evidence="4" id="KW-0808">Transferase</keyword>
<reference evidence="5" key="1">
    <citation type="submission" date="2016-10" db="EMBL/GenBank/DDBJ databases">
        <authorList>
            <person name="Varghese N."/>
            <person name="Submissions S."/>
        </authorList>
    </citation>
    <scope>NUCLEOTIDE SEQUENCE [LARGE SCALE GENOMIC DNA]</scope>
    <source>
        <strain evidence="5">DSM 27981</strain>
    </source>
</reference>
<feature type="region of interest" description="Disordered" evidence="2">
    <location>
        <begin position="245"/>
        <end position="346"/>
    </location>
</feature>
<dbReference type="GO" id="GO:0032259">
    <property type="term" value="P:methylation"/>
    <property type="evidence" value="ECO:0007669"/>
    <property type="project" value="UniProtKB-KW"/>
</dbReference>
<dbReference type="RefSeq" id="WP_059400421.1">
    <property type="nucleotide sequence ID" value="NZ_FONX01000006.1"/>
</dbReference>
<sequence>MKQHPSGREGRGIEDPRRELVALLQGMAPRWSVRDVFADFIELSCLSISNAVDKAQFDQREARYHDIVKKYPREDFERFPRMLGYLSLAMEQCCAQGEFEDLLGSLYMTLDLGNDRAGQVFTPFHVSQLMARVLVGDAAAARGEVEANGFVDVMEPACGAGGMVIAMADALHAAGLNYQQVLHATCVDIDVRCVHMSFLQLALLHIPAVVVHGNSLSGEVWSRWHTPAHVLGGWRYRLQRRFASEEASAPEGQPAAGAGTGEVPRHGGDGGHGASASATRTHAAAREPGSAPHLPRAHVQRLLFGPDGTQDTARPPPGGVEPARKRGKLGQRGDSGRPDDETPPSS</sequence>
<evidence type="ECO:0000256" key="2">
    <source>
        <dbReference type="SAM" id="MobiDB-lite"/>
    </source>
</evidence>
<dbReference type="OrthoDB" id="9784823at2"/>
<gene>
    <name evidence="4" type="ORF">SAMN04489711_106193</name>
</gene>
<protein>
    <submittedName>
        <fullName evidence="4">N-6 DNA Methylase</fullName>
    </submittedName>
</protein>
<name>A0A1I2E3W0_9BURK</name>
<dbReference type="GO" id="GO:0008170">
    <property type="term" value="F:N-methyltransferase activity"/>
    <property type="evidence" value="ECO:0007669"/>
    <property type="project" value="InterPro"/>
</dbReference>
<organism evidence="4 5">
    <name type="scientific">Paracidovorax wautersii</name>
    <dbReference type="NCBI Taxonomy" id="1177982"/>
    <lineage>
        <taxon>Bacteria</taxon>
        <taxon>Pseudomonadati</taxon>
        <taxon>Pseudomonadota</taxon>
        <taxon>Betaproteobacteria</taxon>
        <taxon>Burkholderiales</taxon>
        <taxon>Comamonadaceae</taxon>
        <taxon>Paracidovorax</taxon>
    </lineage>
</organism>
<comment type="similarity">
    <text evidence="1">Belongs to the N(4)/N(6)-methyltransferase family.</text>
</comment>
<keyword evidence="5" id="KW-1185">Reference proteome</keyword>
<evidence type="ECO:0000313" key="4">
    <source>
        <dbReference type="EMBL" id="SFE87228.1"/>
    </source>
</evidence>
<evidence type="ECO:0000259" key="3">
    <source>
        <dbReference type="Pfam" id="PF02384"/>
    </source>
</evidence>
<evidence type="ECO:0000313" key="5">
    <source>
        <dbReference type="Proteomes" id="UP000199119"/>
    </source>
</evidence>
<dbReference type="Pfam" id="PF02384">
    <property type="entry name" value="N6_Mtase"/>
    <property type="match status" value="1"/>
</dbReference>
<proteinExistence type="inferred from homology"/>
<evidence type="ECO:0000256" key="1">
    <source>
        <dbReference type="ARBA" id="ARBA00006594"/>
    </source>
</evidence>
<dbReference type="EMBL" id="FONX01000006">
    <property type="protein sequence ID" value="SFE87228.1"/>
    <property type="molecule type" value="Genomic_DNA"/>
</dbReference>